<feature type="region of interest" description="Disordered" evidence="4">
    <location>
        <begin position="1263"/>
        <end position="1348"/>
    </location>
</feature>
<dbReference type="PANTHER" id="PTHR22812">
    <property type="entry name" value="CHROMOBOX PROTEIN"/>
    <property type="match status" value="1"/>
</dbReference>
<evidence type="ECO:0000313" key="6">
    <source>
        <dbReference type="EMBL" id="EGS23777.1"/>
    </source>
</evidence>
<dbReference type="GO" id="GO:0006338">
    <property type="term" value="P:chromatin remodeling"/>
    <property type="evidence" value="ECO:0007669"/>
    <property type="project" value="UniProtKB-ARBA"/>
</dbReference>
<gene>
    <name evidence="6" type="ORF">CTHT_0004800</name>
</gene>
<dbReference type="eggNOG" id="ENOG502STGS">
    <property type="taxonomic scope" value="Eukaryota"/>
</dbReference>
<name>G0RXZ1_CHATD</name>
<dbReference type="OrthoDB" id="436852at2759"/>
<dbReference type="SUPFAM" id="SSF54160">
    <property type="entry name" value="Chromo domain-like"/>
    <property type="match status" value="1"/>
</dbReference>
<accession>G0RXZ1</accession>
<dbReference type="InterPro" id="IPR016197">
    <property type="entry name" value="Chromo-like_dom_sf"/>
</dbReference>
<comment type="subunit">
    <text evidence="2">Component of the NuA4 histone acetyltransferase complex.</text>
</comment>
<feature type="compositionally biased region" description="Polar residues" evidence="4">
    <location>
        <begin position="368"/>
        <end position="389"/>
    </location>
</feature>
<protein>
    <submittedName>
        <fullName evidence="6">Putative chromatin binding protein</fullName>
    </submittedName>
</protein>
<dbReference type="InterPro" id="IPR051219">
    <property type="entry name" value="Heterochromatin_chromo-domain"/>
</dbReference>
<dbReference type="PROSITE" id="PS50013">
    <property type="entry name" value="CHROMO_2"/>
    <property type="match status" value="1"/>
</dbReference>
<feature type="compositionally biased region" description="Low complexity" evidence="4">
    <location>
        <begin position="180"/>
        <end position="199"/>
    </location>
</feature>
<dbReference type="SMART" id="SM00298">
    <property type="entry name" value="CHROMO"/>
    <property type="match status" value="1"/>
</dbReference>
<dbReference type="PROSITE" id="PS00598">
    <property type="entry name" value="CHROMO_1"/>
    <property type="match status" value="1"/>
</dbReference>
<dbReference type="InterPro" id="IPR023780">
    <property type="entry name" value="Chromo_domain"/>
</dbReference>
<feature type="compositionally biased region" description="Basic and acidic residues" evidence="4">
    <location>
        <begin position="317"/>
        <end position="327"/>
    </location>
</feature>
<feature type="compositionally biased region" description="Basic and acidic residues" evidence="4">
    <location>
        <begin position="632"/>
        <end position="646"/>
    </location>
</feature>
<evidence type="ECO:0000256" key="1">
    <source>
        <dbReference type="ARBA" id="ARBA00004123"/>
    </source>
</evidence>
<organism evidence="7">
    <name type="scientific">Chaetomium thermophilum (strain DSM 1495 / CBS 144.50 / IMI 039719)</name>
    <name type="common">Thermochaetoides thermophila</name>
    <dbReference type="NCBI Taxonomy" id="759272"/>
    <lineage>
        <taxon>Eukaryota</taxon>
        <taxon>Fungi</taxon>
        <taxon>Dikarya</taxon>
        <taxon>Ascomycota</taxon>
        <taxon>Pezizomycotina</taxon>
        <taxon>Sordariomycetes</taxon>
        <taxon>Sordariomycetidae</taxon>
        <taxon>Sordariales</taxon>
        <taxon>Chaetomiaceae</taxon>
        <taxon>Thermochaetoides</taxon>
    </lineage>
</organism>
<reference evidence="6 7" key="1">
    <citation type="journal article" date="2011" name="Cell">
        <title>Insight into structure and assembly of the nuclear pore complex by utilizing the genome of a eukaryotic thermophile.</title>
        <authorList>
            <person name="Amlacher S."/>
            <person name="Sarges P."/>
            <person name="Flemming D."/>
            <person name="van Noort V."/>
            <person name="Kunze R."/>
            <person name="Devos D.P."/>
            <person name="Arumugam M."/>
            <person name="Bork P."/>
            <person name="Hurt E."/>
        </authorList>
    </citation>
    <scope>NUCLEOTIDE SEQUENCE [LARGE SCALE GENOMIC DNA]</scope>
    <source>
        <strain evidence="7">DSM 1495 / CBS 144.50 / IMI 039719</strain>
    </source>
</reference>
<feature type="compositionally biased region" description="Basic and acidic residues" evidence="4">
    <location>
        <begin position="202"/>
        <end position="217"/>
    </location>
</feature>
<dbReference type="Proteomes" id="UP000008066">
    <property type="component" value="Unassembled WGS sequence"/>
</dbReference>
<feature type="compositionally biased region" description="Polar residues" evidence="4">
    <location>
        <begin position="1329"/>
        <end position="1348"/>
    </location>
</feature>
<feature type="region of interest" description="Disordered" evidence="4">
    <location>
        <begin position="1"/>
        <end position="39"/>
    </location>
</feature>
<dbReference type="GO" id="GO:0005634">
    <property type="term" value="C:nucleus"/>
    <property type="evidence" value="ECO:0007669"/>
    <property type="project" value="UniProtKB-SubCell"/>
</dbReference>
<dbReference type="OMA" id="IIWDPLA"/>
<feature type="compositionally biased region" description="Basic and acidic residues" evidence="4">
    <location>
        <begin position="103"/>
        <end position="120"/>
    </location>
</feature>
<feature type="compositionally biased region" description="Basic residues" evidence="4">
    <location>
        <begin position="121"/>
        <end position="132"/>
    </location>
</feature>
<proteinExistence type="predicted"/>
<dbReference type="EMBL" id="GL988032">
    <property type="protein sequence ID" value="EGS23777.1"/>
    <property type="molecule type" value="Genomic_DNA"/>
</dbReference>
<keyword evidence="7" id="KW-1185">Reference proteome</keyword>
<dbReference type="CDD" id="cd18966">
    <property type="entry name" value="chromodomain"/>
    <property type="match status" value="1"/>
</dbReference>
<feature type="compositionally biased region" description="Low complexity" evidence="4">
    <location>
        <begin position="1278"/>
        <end position="1298"/>
    </location>
</feature>
<feature type="region of interest" description="Disordered" evidence="4">
    <location>
        <begin position="92"/>
        <end position="463"/>
    </location>
</feature>
<feature type="compositionally biased region" description="Acidic residues" evidence="4">
    <location>
        <begin position="140"/>
        <end position="158"/>
    </location>
</feature>
<dbReference type="Pfam" id="PF00385">
    <property type="entry name" value="Chromo"/>
    <property type="match status" value="1"/>
</dbReference>
<feature type="compositionally biased region" description="Low complexity" evidence="4">
    <location>
        <begin position="1444"/>
        <end position="1454"/>
    </location>
</feature>
<feature type="domain" description="Chromo" evidence="5">
    <location>
        <begin position="40"/>
        <end position="99"/>
    </location>
</feature>
<evidence type="ECO:0000256" key="2">
    <source>
        <dbReference type="ARBA" id="ARBA00011353"/>
    </source>
</evidence>
<keyword evidence="3" id="KW-0539">Nucleus</keyword>
<evidence type="ECO:0000256" key="4">
    <source>
        <dbReference type="SAM" id="MobiDB-lite"/>
    </source>
</evidence>
<evidence type="ECO:0000313" key="7">
    <source>
        <dbReference type="Proteomes" id="UP000008066"/>
    </source>
</evidence>
<feature type="region of interest" description="Disordered" evidence="4">
    <location>
        <begin position="1444"/>
        <end position="1466"/>
    </location>
</feature>
<evidence type="ECO:0000256" key="3">
    <source>
        <dbReference type="ARBA" id="ARBA00023242"/>
    </source>
</evidence>
<dbReference type="KEGG" id="cthr:CTHT_0004800"/>
<evidence type="ECO:0000259" key="5">
    <source>
        <dbReference type="PROSITE" id="PS50013"/>
    </source>
</evidence>
<dbReference type="InterPro" id="IPR000953">
    <property type="entry name" value="Chromo/chromo_shadow_dom"/>
</dbReference>
<dbReference type="Gene3D" id="2.40.50.40">
    <property type="match status" value="1"/>
</dbReference>
<dbReference type="HOGENOM" id="CLU_002208_0_0_1"/>
<dbReference type="InterPro" id="IPR023779">
    <property type="entry name" value="Chromodomain_CS"/>
</dbReference>
<feature type="compositionally biased region" description="Acidic residues" evidence="4">
    <location>
        <begin position="1304"/>
        <end position="1315"/>
    </location>
</feature>
<feature type="region of interest" description="Disordered" evidence="4">
    <location>
        <begin position="616"/>
        <end position="649"/>
    </location>
</feature>
<comment type="subcellular location">
    <subcellularLocation>
        <location evidence="1">Nucleus</location>
    </subcellularLocation>
</comment>
<dbReference type="STRING" id="759272.G0RXZ1"/>
<dbReference type="RefSeq" id="XP_006691019.1">
    <property type="nucleotide sequence ID" value="XM_006690956.1"/>
</dbReference>
<dbReference type="GeneID" id="18254518"/>
<sequence>MFKLEPRTSFEVPPDQPDVDDDDISLTSTIPEEHDPDEEFEVEEILAEDKSPNGKMYYLIKWAGFPLHESTWEPEDNIKGNELLPMWEEEKARQRAGLSKPFELSDFHEAQARVKREHQERHRRRNAKRKRLGLPLTPPFDDEDITDNEAQEISEIEDLSPKSVPLHKTRPPIPAKRTKASSGSETVRRSSASSLSGLSKAQRNESRRSSIGDDKSSSRSSSSTKRDQAVPPPGVSRKPSKTPGESTIKAAISSTSVPKQPDITGAKSKLKAKRSAVQPAGNIFVSGKIINPRPNLTNAMSDPTKEPKLFHKHHYRRLAEKRSRDTEDIAPADPSKLPVPLFNLSKGPDAIRRSSASNGKPDRPGLFVSQSDSASPVTPVNPSLTTTVPSAAPPALRTFTTDEPAKKKRKSVRFLDDDVPPAQEPEPMDIDSPGNRQNSIVDPPEPGVQPARPCLDFDSWKRPPETQSTQKRLIAGKISLQATFNNLPKEELPQHEWLNDFLSKETIEFTHSCFVNAVATQLSWLLREPLACGTIVSSDHQILDQVAEYLTAGLLGLYCGKTEYNIIVYPAKCDDWKTLPLGQEPENTNDTAVLRFFIFVATQDCRLMLPPLPDELPVPSTPAAETEQAEDTQEKKKPEKNDRTKSEQGVVPTARTLLMKRFFGLEYEKLFPADKFRLKPDTFFLAVPRSRQEPMKMIYHWLRDCNPECQVYNSLSPGSWQAFRARVEANAGVIIIHESLAWSLRRFPDLSKFLRGKKDEYWCLTEPMHRLPMYPSIAPSENARPGEMRLIRLFPYRTVIMLTPSFMVTAPRQTFELLSWFTAFAWGFYYRLIVPYNFHEYLFEVAEDKKGQREFALKRYRGCIPPDIEAAIDTEEDSKYRMAVANIASELNFVRGACGGLHAHRENECTVIYADQSIDPNDEQSLVNWLGWWSILRADQFRKFYVVGSSHKKGDRRAELRIRIPKYSKVTLNDPDAVMDIIQEMNNQADDEEDGKMERSQQQRQLELVQQHQRGWSFQSDLIPIENFARISDYLDHLEYSLDLPKERRRWVLYKFPVSWYDIQMADYYDDTQLLYNRINEWFNFAWPFGGPSKKSPYNTYVGFFYTTDDDWDPDNPPDGKAPKPVKRYPWLAIYRPVNPHIKPFQRTEVIIWDARAKTKFRGKERIPEKELVWMQRAMIQHIREYGDQTNHGTYLDRGWLGGFEWPADCDSPYLFDVTLRFLERMLVDLKTFLPAPEHAMISRGYRPINFDNIQDTTAASLSSANRLPLDRPDRLNGDASAAIDIDSSDDNGNSRSATFVPSEDSDDEDADDDPENTRIIFHPPRATRSFNPPATGQSSSCTETATAPTSASLYLRSKCRNRLYEEARLARLQRKARLREGRHEEDDDGKMLYSFLPTLEWYKDWQEEGRDFKHLNVDEWERIFPLLKISSGLESGATLTAGGVSAGSVAGTVPGNAAGSRAVKE</sequence>